<name>A0A9N7UEF7_PLEPL</name>
<feature type="compositionally biased region" description="Polar residues" evidence="1">
    <location>
        <begin position="62"/>
        <end position="73"/>
    </location>
</feature>
<evidence type="ECO:0000256" key="1">
    <source>
        <dbReference type="SAM" id="MobiDB-lite"/>
    </source>
</evidence>
<evidence type="ECO:0000313" key="2">
    <source>
        <dbReference type="EMBL" id="CAB1429340.1"/>
    </source>
</evidence>
<proteinExistence type="predicted"/>
<accession>A0A9N7UEF7</accession>
<feature type="compositionally biased region" description="Basic and acidic residues" evidence="1">
    <location>
        <begin position="13"/>
        <end position="24"/>
    </location>
</feature>
<sequence>MSVSIEESPAEADPPHKSLAEEKLSGNGKGAVQEDVVDAGLPVHGATGGDISKCPYYAAKMTPQTKQEQQRNPAASRGPPQDITWKHAAADCDSCKASEEQHFPVLPGTTLPVRTAQVFNMGEERRRTAFRDASTSGASPMV</sequence>
<dbReference type="EMBL" id="CADEAL010001125">
    <property type="protein sequence ID" value="CAB1429340.1"/>
    <property type="molecule type" value="Genomic_DNA"/>
</dbReference>
<dbReference type="Proteomes" id="UP001153269">
    <property type="component" value="Unassembled WGS sequence"/>
</dbReference>
<feature type="region of interest" description="Disordered" evidence="1">
    <location>
        <begin position="1"/>
        <end position="82"/>
    </location>
</feature>
<keyword evidence="3" id="KW-1185">Reference proteome</keyword>
<protein>
    <submittedName>
        <fullName evidence="2">Uncharacterized protein</fullName>
    </submittedName>
</protein>
<reference evidence="2" key="1">
    <citation type="submission" date="2020-03" db="EMBL/GenBank/DDBJ databases">
        <authorList>
            <person name="Weist P."/>
        </authorList>
    </citation>
    <scope>NUCLEOTIDE SEQUENCE</scope>
</reference>
<evidence type="ECO:0000313" key="3">
    <source>
        <dbReference type="Proteomes" id="UP001153269"/>
    </source>
</evidence>
<gene>
    <name evidence="2" type="ORF">PLEPLA_LOCUS17317</name>
</gene>
<comment type="caution">
    <text evidence="2">The sequence shown here is derived from an EMBL/GenBank/DDBJ whole genome shotgun (WGS) entry which is preliminary data.</text>
</comment>
<organism evidence="2 3">
    <name type="scientific">Pleuronectes platessa</name>
    <name type="common">European plaice</name>
    <dbReference type="NCBI Taxonomy" id="8262"/>
    <lineage>
        <taxon>Eukaryota</taxon>
        <taxon>Metazoa</taxon>
        <taxon>Chordata</taxon>
        <taxon>Craniata</taxon>
        <taxon>Vertebrata</taxon>
        <taxon>Euteleostomi</taxon>
        <taxon>Actinopterygii</taxon>
        <taxon>Neopterygii</taxon>
        <taxon>Teleostei</taxon>
        <taxon>Neoteleostei</taxon>
        <taxon>Acanthomorphata</taxon>
        <taxon>Carangaria</taxon>
        <taxon>Pleuronectiformes</taxon>
        <taxon>Pleuronectoidei</taxon>
        <taxon>Pleuronectidae</taxon>
        <taxon>Pleuronectes</taxon>
    </lineage>
</organism>
<dbReference type="AlphaFoldDB" id="A0A9N7UEF7"/>